<feature type="non-terminal residue" evidence="1">
    <location>
        <position position="1"/>
    </location>
</feature>
<organism evidence="1 2">
    <name type="scientific">Polarella glacialis</name>
    <name type="common">Dinoflagellate</name>
    <dbReference type="NCBI Taxonomy" id="89957"/>
    <lineage>
        <taxon>Eukaryota</taxon>
        <taxon>Sar</taxon>
        <taxon>Alveolata</taxon>
        <taxon>Dinophyceae</taxon>
        <taxon>Suessiales</taxon>
        <taxon>Suessiaceae</taxon>
        <taxon>Polarella</taxon>
    </lineage>
</organism>
<dbReference type="EMBL" id="CAJNNV010004192">
    <property type="protein sequence ID" value="CAE8590290.1"/>
    <property type="molecule type" value="Genomic_DNA"/>
</dbReference>
<comment type="caution">
    <text evidence="1">The sequence shown here is derived from an EMBL/GenBank/DDBJ whole genome shotgun (WGS) entry which is preliminary data.</text>
</comment>
<reference evidence="1" key="1">
    <citation type="submission" date="2021-02" db="EMBL/GenBank/DDBJ databases">
        <authorList>
            <person name="Dougan E. K."/>
            <person name="Rhodes N."/>
            <person name="Thang M."/>
            <person name="Chan C."/>
        </authorList>
    </citation>
    <scope>NUCLEOTIDE SEQUENCE</scope>
</reference>
<gene>
    <name evidence="1" type="ORF">PGLA1383_LOCUS9011</name>
</gene>
<dbReference type="Proteomes" id="UP000654075">
    <property type="component" value="Unassembled WGS sequence"/>
</dbReference>
<evidence type="ECO:0000313" key="2">
    <source>
        <dbReference type="Proteomes" id="UP000654075"/>
    </source>
</evidence>
<keyword evidence="2" id="KW-1185">Reference proteome</keyword>
<name>A0A813DUS6_POLGL</name>
<dbReference type="AlphaFoldDB" id="A0A813DUS6"/>
<evidence type="ECO:0000313" key="1">
    <source>
        <dbReference type="EMBL" id="CAE8590290.1"/>
    </source>
</evidence>
<proteinExistence type="predicted"/>
<accession>A0A813DUS6</accession>
<sequence length="188" mass="19823">VQGVRSQVFGLLCERWVFFFRSFSHGALSPQRLAITICSLRTWLAWVVKQAEMAGNCSSMTNISRDTAAGRSIDMTAIAKDICDAGACRSAAMEANVTCSGTAMGPAIGSFLILCSPCEQSQGFLPAVFGNCTSVSSSTSTTSHSLTQLLILSTLGVAGAVARHASDPLAWRDLGTRCYSLSKAAGRE</sequence>
<protein>
    <submittedName>
        <fullName evidence="1">Uncharacterized protein</fullName>
    </submittedName>
</protein>